<dbReference type="RefSeq" id="WP_048431796.1">
    <property type="nucleotide sequence ID" value="NZ_LWHQ01000038.1"/>
</dbReference>
<dbReference type="InterPro" id="IPR055050">
    <property type="entry name" value="WsaF_C"/>
</dbReference>
<dbReference type="STRING" id="427683.A5481_19385"/>
<organism evidence="4 5">
    <name type="scientific">Methylobacterium platani</name>
    <dbReference type="NCBI Taxonomy" id="427683"/>
    <lineage>
        <taxon>Bacteria</taxon>
        <taxon>Pseudomonadati</taxon>
        <taxon>Pseudomonadota</taxon>
        <taxon>Alphaproteobacteria</taxon>
        <taxon>Hyphomicrobiales</taxon>
        <taxon>Methylobacteriaceae</taxon>
        <taxon>Methylobacterium</taxon>
    </lineage>
</organism>
<dbReference type="Gene3D" id="3.40.50.11090">
    <property type="match status" value="1"/>
</dbReference>
<protein>
    <submittedName>
        <fullName evidence="4">Uncharacterized protein</fullName>
    </submittedName>
</protein>
<gene>
    <name evidence="4" type="ORF">A5481_19385</name>
</gene>
<reference evidence="4 5" key="1">
    <citation type="submission" date="2016-04" db="EMBL/GenBank/DDBJ databases">
        <authorList>
            <person name="Evans L.H."/>
            <person name="Alamgir A."/>
            <person name="Owens N."/>
            <person name="Weber N.D."/>
            <person name="Virtaneva K."/>
            <person name="Barbian K."/>
            <person name="Babar A."/>
            <person name="Rosenke K."/>
        </authorList>
    </citation>
    <scope>NUCLEOTIDE SEQUENCE [LARGE SCALE GENOMIC DNA]</scope>
    <source>
        <strain evidence="4 5">PMB02</strain>
    </source>
</reference>
<dbReference type="Proteomes" id="UP000078316">
    <property type="component" value="Unassembled WGS sequence"/>
</dbReference>
<feature type="domain" description="WsaF N-terminal" evidence="2">
    <location>
        <begin position="365"/>
        <end position="499"/>
    </location>
</feature>
<feature type="compositionally biased region" description="Basic and acidic residues" evidence="1">
    <location>
        <begin position="214"/>
        <end position="229"/>
    </location>
</feature>
<dbReference type="Pfam" id="PF21374">
    <property type="entry name" value="WsaF_N"/>
    <property type="match status" value="1"/>
</dbReference>
<accession>A0A179S5Y7</accession>
<evidence type="ECO:0000256" key="1">
    <source>
        <dbReference type="SAM" id="MobiDB-lite"/>
    </source>
</evidence>
<evidence type="ECO:0000259" key="3">
    <source>
        <dbReference type="Pfam" id="PF22772"/>
    </source>
</evidence>
<feature type="region of interest" description="Disordered" evidence="1">
    <location>
        <begin position="208"/>
        <end position="229"/>
    </location>
</feature>
<dbReference type="OrthoDB" id="7220105at2"/>
<dbReference type="InterPro" id="IPR048510">
    <property type="entry name" value="WsaF_N"/>
</dbReference>
<proteinExistence type="predicted"/>
<dbReference type="GO" id="GO:0030247">
    <property type="term" value="F:polysaccharide binding"/>
    <property type="evidence" value="ECO:0007669"/>
    <property type="project" value="InterPro"/>
</dbReference>
<dbReference type="Gene3D" id="3.40.50.2000">
    <property type="entry name" value="Glycogen Phosphorylase B"/>
    <property type="match status" value="1"/>
</dbReference>
<evidence type="ECO:0000313" key="4">
    <source>
        <dbReference type="EMBL" id="OAS22556.1"/>
    </source>
</evidence>
<name>A0A179S5Y7_9HYPH</name>
<evidence type="ECO:0000313" key="5">
    <source>
        <dbReference type="Proteomes" id="UP000078316"/>
    </source>
</evidence>
<dbReference type="EMBL" id="LWHQ01000038">
    <property type="protein sequence ID" value="OAS22556.1"/>
    <property type="molecule type" value="Genomic_DNA"/>
</dbReference>
<feature type="domain" description="WsaF C-terminal" evidence="3">
    <location>
        <begin position="559"/>
        <end position="697"/>
    </location>
</feature>
<dbReference type="AlphaFoldDB" id="A0A179S5Y7"/>
<dbReference type="Pfam" id="PF22772">
    <property type="entry name" value="WsaF_C"/>
    <property type="match status" value="1"/>
</dbReference>
<comment type="caution">
    <text evidence="4">The sequence shown here is derived from an EMBL/GenBank/DDBJ whole genome shotgun (WGS) entry which is preliminary data.</text>
</comment>
<evidence type="ECO:0000259" key="2">
    <source>
        <dbReference type="Pfam" id="PF21374"/>
    </source>
</evidence>
<sequence>MQLERMDVTTEFFSDASIEDVTISAAMSAVPVPSRSAPSSPGDVASPDAARGRQRFLAHGEQICRDIEACFDSDVATRRFRDLPKGTDVLDAYFAAPTGRRPSPNLLLDEVWYVEDNPDVRAAIEAGDLHSGFVHFVAFGLHEGRAPNPSLAAGLGEARPELLAAEADFDADAYLAAFPAVRRFLASFPVIDPYTYYRVYGQRLGQVPASQAPERGEPSDRALAAPRRDEEDRFATMLRNTFDAAYYGATYLTAGTRPVDALQHYVDIGARNGNNPNSDFDEAWYRTFYADVNAAFKAGTILSGYHHYLMSGRAEQRRPKHDLTYALETRMPGVTEPHLLHRAESIARRIEPMPHRAERGEPRVWFCLPTLNPDISFGGYKAVFELIKATARTGRKIGIFVTDDATVGTDYFAYRERDRELVAAVVDAAYVNRVAGSSIGVTPDDVFVVYSVWDAYVVQPLLRRTRAKRFLLLAQEYEPIFYECSSSRVLTEEAYCFDHVPLYNSAMLAKYFRSHGIGPFDDSAPERRSGAARDGRDYFVFDHVPTRLASKPVQERGTRTLALYARPEMHAARNLFELAYLALRRLCAEGVFDDSWRFVGLGSLRPDHVLPLGPRHHLEMVQKMPLDAYEQFMSSIDIGVSLMLAPHPSVVPFEFAATGAVVVTNTYENRSKRDLQAICRNITPCRPSLAGVEAALRTAVTLADDHETRARQRLVLPDRSWAQTFDAPLLDRVFASLTGDEPQRMAAE</sequence>